<dbReference type="PATRIC" id="fig|279058.17.peg.3240"/>
<accession>A0A127PSS6</accession>
<sequence>MFWLPHENIAHQLLKIVNLCLAQLNIWAILRTNGNGPNRSKISTSHHFCKSS</sequence>
<evidence type="ECO:0000313" key="1">
    <source>
        <dbReference type="EMBL" id="AMP10700.1"/>
    </source>
</evidence>
<dbReference type="EMBL" id="CP013235">
    <property type="protein sequence ID" value="AMP10700.1"/>
    <property type="molecule type" value="Genomic_DNA"/>
</dbReference>
<protein>
    <submittedName>
        <fullName evidence="1">Uncharacterized protein</fullName>
    </submittedName>
</protein>
<proteinExistence type="predicted"/>
<name>A0A127PSS6_9BURK</name>
<organism evidence="1 2">
    <name type="scientific">Collimonas arenae</name>
    <dbReference type="NCBI Taxonomy" id="279058"/>
    <lineage>
        <taxon>Bacteria</taxon>
        <taxon>Pseudomonadati</taxon>
        <taxon>Pseudomonadota</taxon>
        <taxon>Betaproteobacteria</taxon>
        <taxon>Burkholderiales</taxon>
        <taxon>Oxalobacteraceae</taxon>
        <taxon>Collimonas</taxon>
    </lineage>
</organism>
<keyword evidence="2" id="KW-1185">Reference proteome</keyword>
<reference evidence="1 2" key="1">
    <citation type="submission" date="2015-11" db="EMBL/GenBank/DDBJ databases">
        <title>Exploring the genomic traits of fungus-feeding bacterial genus Collimonas.</title>
        <authorList>
            <person name="Song C."/>
            <person name="Schmidt R."/>
            <person name="de Jager V."/>
            <person name="Krzyzanowska D."/>
            <person name="Jongedijk E."/>
            <person name="Cankar K."/>
            <person name="Beekwilder J."/>
            <person name="van Veen A."/>
            <person name="de Boer W."/>
            <person name="van Veen J.A."/>
            <person name="Garbeva P."/>
        </authorList>
    </citation>
    <scope>NUCLEOTIDE SEQUENCE [LARGE SCALE GENOMIC DNA]</scope>
    <source>
        <strain evidence="1 2">Ter282</strain>
    </source>
</reference>
<dbReference type="AlphaFoldDB" id="A0A127PSS6"/>
<gene>
    <name evidence="1" type="ORF">CAter282_2979</name>
</gene>
<dbReference type="Proteomes" id="UP000071778">
    <property type="component" value="Chromosome"/>
</dbReference>
<evidence type="ECO:0000313" key="2">
    <source>
        <dbReference type="Proteomes" id="UP000071778"/>
    </source>
</evidence>